<dbReference type="CDD" id="cd05013">
    <property type="entry name" value="SIS_RpiR"/>
    <property type="match status" value="1"/>
</dbReference>
<feature type="domain" description="SIS" evidence="5">
    <location>
        <begin position="150"/>
        <end position="290"/>
    </location>
</feature>
<feature type="domain" description="HTH rpiR-type" evidence="4">
    <location>
        <begin position="26"/>
        <end position="102"/>
    </location>
</feature>
<dbReference type="InterPro" id="IPR046348">
    <property type="entry name" value="SIS_dom_sf"/>
</dbReference>
<evidence type="ECO:0000313" key="7">
    <source>
        <dbReference type="Proteomes" id="UP000192903"/>
    </source>
</evidence>
<dbReference type="EMBL" id="FXAF01000011">
    <property type="protein sequence ID" value="SMF72299.1"/>
    <property type="molecule type" value="Genomic_DNA"/>
</dbReference>
<dbReference type="Gene3D" id="1.10.10.10">
    <property type="entry name" value="Winged helix-like DNA-binding domain superfamily/Winged helix DNA-binding domain"/>
    <property type="match status" value="1"/>
</dbReference>
<dbReference type="InterPro" id="IPR036388">
    <property type="entry name" value="WH-like_DNA-bd_sf"/>
</dbReference>
<dbReference type="AlphaFoldDB" id="A0A1X7GNX1"/>
<dbReference type="Gene3D" id="3.40.50.10490">
    <property type="entry name" value="Glucose-6-phosphate isomerase like protein, domain 1"/>
    <property type="match status" value="1"/>
</dbReference>
<protein>
    <submittedName>
        <fullName evidence="6">Transcriptional regulator, RpiR family</fullName>
    </submittedName>
</protein>
<dbReference type="InterPro" id="IPR001347">
    <property type="entry name" value="SIS_dom"/>
</dbReference>
<keyword evidence="1" id="KW-0805">Transcription regulation</keyword>
<dbReference type="STRING" id="464029.SAMN02982989_4186"/>
<dbReference type="SUPFAM" id="SSF53697">
    <property type="entry name" value="SIS domain"/>
    <property type="match status" value="1"/>
</dbReference>
<dbReference type="PANTHER" id="PTHR30514">
    <property type="entry name" value="GLUCOKINASE"/>
    <property type="match status" value="1"/>
</dbReference>
<dbReference type="InterPro" id="IPR009057">
    <property type="entry name" value="Homeodomain-like_sf"/>
</dbReference>
<evidence type="ECO:0000313" key="6">
    <source>
        <dbReference type="EMBL" id="SMF72299.1"/>
    </source>
</evidence>
<sequence length="308" mass="33652">MLQVSAAMISFVNWWAGIARLPKERMSVLKKINAQLEDMAPADREIGQFILDNPDQMLRLSSAALAAETGRSQSSVVKFSQKLGFAGYQDLKLAVSEAKAQEWHAPPGMIHGTIEVGDSYLTILQKLIGSKMLSMQQTLAVNSEQEIERALMALNDARRIHMAGVGASSLVARDFSYKLMKLGRNVLHDSDSHVQMANVSTLARGDVLFALSYSGASIETLRIAELARERGATVIAVTGLNGGPLLQVANIRLYTVADEERVRSSSITARDAQLMLTDLLFILLVQRQADANEYVHNSELAVSVLKAK</sequence>
<dbReference type="SUPFAM" id="SSF46689">
    <property type="entry name" value="Homeodomain-like"/>
    <property type="match status" value="1"/>
</dbReference>
<dbReference type="Pfam" id="PF01380">
    <property type="entry name" value="SIS"/>
    <property type="match status" value="1"/>
</dbReference>
<evidence type="ECO:0000259" key="4">
    <source>
        <dbReference type="PROSITE" id="PS51071"/>
    </source>
</evidence>
<dbReference type="PROSITE" id="PS51071">
    <property type="entry name" value="HTH_RPIR"/>
    <property type="match status" value="1"/>
</dbReference>
<dbReference type="GO" id="GO:1901135">
    <property type="term" value="P:carbohydrate derivative metabolic process"/>
    <property type="evidence" value="ECO:0007669"/>
    <property type="project" value="InterPro"/>
</dbReference>
<gene>
    <name evidence="6" type="ORF">SAMN02982989_4186</name>
</gene>
<dbReference type="InterPro" id="IPR035472">
    <property type="entry name" value="RpiR-like_SIS"/>
</dbReference>
<reference evidence="7" key="1">
    <citation type="submission" date="2017-04" db="EMBL/GenBank/DDBJ databases">
        <authorList>
            <person name="Varghese N."/>
            <person name="Submissions S."/>
        </authorList>
    </citation>
    <scope>NUCLEOTIDE SEQUENCE [LARGE SCALE GENOMIC DNA]</scope>
    <source>
        <strain evidence="7">B4P</strain>
    </source>
</reference>
<dbReference type="InterPro" id="IPR047640">
    <property type="entry name" value="RpiR-like"/>
</dbReference>
<dbReference type="Proteomes" id="UP000192903">
    <property type="component" value="Unassembled WGS sequence"/>
</dbReference>
<dbReference type="GO" id="GO:0003700">
    <property type="term" value="F:DNA-binding transcription factor activity"/>
    <property type="evidence" value="ECO:0007669"/>
    <property type="project" value="InterPro"/>
</dbReference>
<dbReference type="Pfam" id="PF01418">
    <property type="entry name" value="HTH_6"/>
    <property type="match status" value="1"/>
</dbReference>
<organism evidence="6 7">
    <name type="scientific">Xaviernesmea oryzae</name>
    <dbReference type="NCBI Taxonomy" id="464029"/>
    <lineage>
        <taxon>Bacteria</taxon>
        <taxon>Pseudomonadati</taxon>
        <taxon>Pseudomonadota</taxon>
        <taxon>Alphaproteobacteria</taxon>
        <taxon>Hyphomicrobiales</taxon>
        <taxon>Rhizobiaceae</taxon>
        <taxon>Rhizobium/Agrobacterium group</taxon>
        <taxon>Xaviernesmea</taxon>
    </lineage>
</organism>
<proteinExistence type="predicted"/>
<keyword evidence="2" id="KW-0238">DNA-binding</keyword>
<dbReference type="PROSITE" id="PS51464">
    <property type="entry name" value="SIS"/>
    <property type="match status" value="1"/>
</dbReference>
<dbReference type="InterPro" id="IPR000281">
    <property type="entry name" value="HTH_RpiR"/>
</dbReference>
<keyword evidence="3" id="KW-0804">Transcription</keyword>
<name>A0A1X7GNX1_9HYPH</name>
<dbReference type="GO" id="GO:0003677">
    <property type="term" value="F:DNA binding"/>
    <property type="evidence" value="ECO:0007669"/>
    <property type="project" value="UniProtKB-KW"/>
</dbReference>
<accession>A0A1X7GNX1</accession>
<evidence type="ECO:0000256" key="3">
    <source>
        <dbReference type="ARBA" id="ARBA00023163"/>
    </source>
</evidence>
<keyword evidence="7" id="KW-1185">Reference proteome</keyword>
<dbReference type="PANTHER" id="PTHR30514:SF17">
    <property type="entry name" value="HTH-TYPE TRANSCRIPTIONAL REGULATOR MURR"/>
    <property type="match status" value="1"/>
</dbReference>
<evidence type="ECO:0000256" key="1">
    <source>
        <dbReference type="ARBA" id="ARBA00023015"/>
    </source>
</evidence>
<evidence type="ECO:0000259" key="5">
    <source>
        <dbReference type="PROSITE" id="PS51464"/>
    </source>
</evidence>
<dbReference type="GO" id="GO:0097367">
    <property type="term" value="F:carbohydrate derivative binding"/>
    <property type="evidence" value="ECO:0007669"/>
    <property type="project" value="InterPro"/>
</dbReference>
<evidence type="ECO:0000256" key="2">
    <source>
        <dbReference type="ARBA" id="ARBA00023125"/>
    </source>
</evidence>